<sequence length="374" mass="41225">MFQFNFDIDEGIDEVMTTDLTANVPHAPASGDVHDFSSTQQTIAESFAEISLDSLLDALPSQISHSPLSIPLSDGKELKLARRDLFDARFQLISEGTGDPETTEQASDQKINSALQFLDNPSDLVPLVYEGGLKTWECSLDLVSYLSSIGYSKNLGGKRVLELGCGTAVPTLYVLHEIFSSQPTTESDSHIHLQDYNASVLQLVTLPNIILTWYHSPAADQYRNSESHEGSDSELNITPELRDAFTTSLQTYGIYLRFFSGSWDTFDLQSAGGKYNLVLTSETIYHPKSLPSLIRLMRDACGTSLNEDTLDEGDHRCLCLVAAKTVYFGVGGGISEFIRCVGGMNGEQNLRGQVETVWEKLLGVSRKVMSVRWS</sequence>
<dbReference type="GO" id="GO:0005634">
    <property type="term" value="C:nucleus"/>
    <property type="evidence" value="ECO:0007669"/>
    <property type="project" value="UniProtKB-SubCell"/>
</dbReference>
<dbReference type="HOGENOM" id="CLU_038704_1_1_1"/>
<evidence type="ECO:0000256" key="9">
    <source>
        <dbReference type="ARBA" id="ARBA00038126"/>
    </source>
</evidence>
<gene>
    <name evidence="10" type="ORF">HYDPIDRAFT_113597</name>
</gene>
<protein>
    <recommendedName>
        <fullName evidence="3">protein-histidine N-methyltransferase</fullName>
        <ecNumber evidence="3">2.1.1.85</ecNumber>
    </recommendedName>
</protein>
<proteinExistence type="inferred from homology"/>
<keyword evidence="4" id="KW-0963">Cytoplasm</keyword>
<evidence type="ECO:0000256" key="3">
    <source>
        <dbReference type="ARBA" id="ARBA00012533"/>
    </source>
</evidence>
<evidence type="ECO:0000313" key="11">
    <source>
        <dbReference type="Proteomes" id="UP000053820"/>
    </source>
</evidence>
<keyword evidence="11" id="KW-1185">Reference proteome</keyword>
<dbReference type="GO" id="GO:0032259">
    <property type="term" value="P:methylation"/>
    <property type="evidence" value="ECO:0007669"/>
    <property type="project" value="UniProtKB-KW"/>
</dbReference>
<dbReference type="GO" id="GO:0018064">
    <property type="term" value="F:protein-L-histidine N-tele-methyltransferase activity"/>
    <property type="evidence" value="ECO:0007669"/>
    <property type="project" value="UniProtKB-EC"/>
</dbReference>
<keyword evidence="6" id="KW-0808">Transferase</keyword>
<evidence type="ECO:0000256" key="6">
    <source>
        <dbReference type="ARBA" id="ARBA00022679"/>
    </source>
</evidence>
<comment type="subcellular location">
    <subcellularLocation>
        <location evidence="2">Cytoplasm</location>
    </subcellularLocation>
    <subcellularLocation>
        <location evidence="1">Nucleus</location>
    </subcellularLocation>
</comment>
<comment type="similarity">
    <text evidence="9">Belongs to the methyltransferase superfamily. METTL18 family.</text>
</comment>
<reference evidence="10 11" key="1">
    <citation type="submission" date="2014-04" db="EMBL/GenBank/DDBJ databases">
        <title>Evolutionary Origins and Diversification of the Mycorrhizal Mutualists.</title>
        <authorList>
            <consortium name="DOE Joint Genome Institute"/>
            <consortium name="Mycorrhizal Genomics Consortium"/>
            <person name="Kohler A."/>
            <person name="Kuo A."/>
            <person name="Nagy L.G."/>
            <person name="Floudas D."/>
            <person name="Copeland A."/>
            <person name="Barry K.W."/>
            <person name="Cichocki N."/>
            <person name="Veneault-Fourrey C."/>
            <person name="LaButti K."/>
            <person name="Lindquist E.A."/>
            <person name="Lipzen A."/>
            <person name="Lundell T."/>
            <person name="Morin E."/>
            <person name="Murat C."/>
            <person name="Riley R."/>
            <person name="Ohm R."/>
            <person name="Sun H."/>
            <person name="Tunlid A."/>
            <person name="Henrissat B."/>
            <person name="Grigoriev I.V."/>
            <person name="Hibbett D.S."/>
            <person name="Martin F."/>
        </authorList>
    </citation>
    <scope>NUCLEOTIDE SEQUENCE [LARGE SCALE GENOMIC DNA]</scope>
    <source>
        <strain evidence="10 11">MD-312</strain>
    </source>
</reference>
<dbReference type="InterPro" id="IPR029063">
    <property type="entry name" value="SAM-dependent_MTases_sf"/>
</dbReference>
<keyword evidence="8" id="KW-0539">Nucleus</keyword>
<evidence type="ECO:0000256" key="7">
    <source>
        <dbReference type="ARBA" id="ARBA00022691"/>
    </source>
</evidence>
<organism evidence="10 11">
    <name type="scientific">Hydnomerulius pinastri MD-312</name>
    <dbReference type="NCBI Taxonomy" id="994086"/>
    <lineage>
        <taxon>Eukaryota</taxon>
        <taxon>Fungi</taxon>
        <taxon>Dikarya</taxon>
        <taxon>Basidiomycota</taxon>
        <taxon>Agaricomycotina</taxon>
        <taxon>Agaricomycetes</taxon>
        <taxon>Agaricomycetidae</taxon>
        <taxon>Boletales</taxon>
        <taxon>Boletales incertae sedis</taxon>
        <taxon>Leucogyrophana</taxon>
    </lineage>
</organism>
<name>A0A0C9WDI3_9AGAM</name>
<evidence type="ECO:0000256" key="4">
    <source>
        <dbReference type="ARBA" id="ARBA00022490"/>
    </source>
</evidence>
<dbReference type="EMBL" id="KN839852">
    <property type="protein sequence ID" value="KIJ63061.1"/>
    <property type="molecule type" value="Genomic_DNA"/>
</dbReference>
<dbReference type="GO" id="GO:0005737">
    <property type="term" value="C:cytoplasm"/>
    <property type="evidence" value="ECO:0007669"/>
    <property type="project" value="UniProtKB-SubCell"/>
</dbReference>
<dbReference type="InterPro" id="IPR019410">
    <property type="entry name" value="Methyltransf_16"/>
</dbReference>
<evidence type="ECO:0000256" key="8">
    <source>
        <dbReference type="ARBA" id="ARBA00023242"/>
    </source>
</evidence>
<dbReference type="OrthoDB" id="1723750at2759"/>
<keyword evidence="5" id="KW-0489">Methyltransferase</keyword>
<dbReference type="SUPFAM" id="SSF53335">
    <property type="entry name" value="S-adenosyl-L-methionine-dependent methyltransferases"/>
    <property type="match status" value="1"/>
</dbReference>
<evidence type="ECO:0000256" key="2">
    <source>
        <dbReference type="ARBA" id="ARBA00004496"/>
    </source>
</evidence>
<evidence type="ECO:0000256" key="5">
    <source>
        <dbReference type="ARBA" id="ARBA00022603"/>
    </source>
</evidence>
<evidence type="ECO:0000256" key="1">
    <source>
        <dbReference type="ARBA" id="ARBA00004123"/>
    </source>
</evidence>
<dbReference type="AlphaFoldDB" id="A0A0C9WDI3"/>
<evidence type="ECO:0000313" key="10">
    <source>
        <dbReference type="EMBL" id="KIJ63061.1"/>
    </source>
</evidence>
<keyword evidence="7" id="KW-0949">S-adenosyl-L-methionine</keyword>
<dbReference type="EC" id="2.1.1.85" evidence="3"/>
<dbReference type="PANTHER" id="PTHR14614:SF39">
    <property type="entry name" value="HISTIDINE PROTEIN METHYLTRANSFERASE 1 HOMOLOG"/>
    <property type="match status" value="1"/>
</dbReference>
<accession>A0A0C9WDI3</accession>
<dbReference type="PANTHER" id="PTHR14614">
    <property type="entry name" value="HEPATOCELLULAR CARCINOMA-ASSOCIATED ANTIGEN"/>
    <property type="match status" value="1"/>
</dbReference>
<dbReference type="Gene3D" id="3.40.50.150">
    <property type="entry name" value="Vaccinia Virus protein VP39"/>
    <property type="match status" value="1"/>
</dbReference>
<dbReference type="Proteomes" id="UP000053820">
    <property type="component" value="Unassembled WGS sequence"/>
</dbReference>